<sequence>SRCTFFADENEAEAKPRKKKEANRMRKCGDAQNSKQLHNVGSEMSIGGNQTQARNCAGDDGQEVGPLSRPILVLLRAHPSNCENLA</sequence>
<feature type="region of interest" description="Disordered" evidence="1">
    <location>
        <begin position="1"/>
        <end position="62"/>
    </location>
</feature>
<evidence type="ECO:0000313" key="2">
    <source>
        <dbReference type="EMBL" id="KAF7275868.1"/>
    </source>
</evidence>
<evidence type="ECO:0000256" key="1">
    <source>
        <dbReference type="SAM" id="MobiDB-lite"/>
    </source>
</evidence>
<dbReference type="EMBL" id="JAACXV010008921">
    <property type="protein sequence ID" value="KAF7275868.1"/>
    <property type="molecule type" value="Genomic_DNA"/>
</dbReference>
<keyword evidence="3" id="KW-1185">Reference proteome</keyword>
<proteinExistence type="predicted"/>
<organism evidence="2 3">
    <name type="scientific">Rhynchophorus ferrugineus</name>
    <name type="common">Red palm weevil</name>
    <name type="synonym">Curculio ferrugineus</name>
    <dbReference type="NCBI Taxonomy" id="354439"/>
    <lineage>
        <taxon>Eukaryota</taxon>
        <taxon>Metazoa</taxon>
        <taxon>Ecdysozoa</taxon>
        <taxon>Arthropoda</taxon>
        <taxon>Hexapoda</taxon>
        <taxon>Insecta</taxon>
        <taxon>Pterygota</taxon>
        <taxon>Neoptera</taxon>
        <taxon>Endopterygota</taxon>
        <taxon>Coleoptera</taxon>
        <taxon>Polyphaga</taxon>
        <taxon>Cucujiformia</taxon>
        <taxon>Curculionidae</taxon>
        <taxon>Dryophthorinae</taxon>
        <taxon>Rhynchophorus</taxon>
    </lineage>
</organism>
<dbReference type="Proteomes" id="UP000625711">
    <property type="component" value="Unassembled WGS sequence"/>
</dbReference>
<protein>
    <submittedName>
        <fullName evidence="2">Uncharacterized protein</fullName>
    </submittedName>
</protein>
<dbReference type="AlphaFoldDB" id="A0A834IC20"/>
<name>A0A834IC20_RHYFE</name>
<gene>
    <name evidence="2" type="ORF">GWI33_011191</name>
</gene>
<comment type="caution">
    <text evidence="2">The sequence shown here is derived from an EMBL/GenBank/DDBJ whole genome shotgun (WGS) entry which is preliminary data.</text>
</comment>
<accession>A0A834IC20</accession>
<reference evidence="2" key="1">
    <citation type="submission" date="2020-08" db="EMBL/GenBank/DDBJ databases">
        <title>Genome sequencing and assembly of the red palm weevil Rhynchophorus ferrugineus.</title>
        <authorList>
            <person name="Dias G.B."/>
            <person name="Bergman C.M."/>
            <person name="Manee M."/>
        </authorList>
    </citation>
    <scope>NUCLEOTIDE SEQUENCE</scope>
    <source>
        <strain evidence="2">AA-2017</strain>
        <tissue evidence="2">Whole larva</tissue>
    </source>
</reference>
<evidence type="ECO:0000313" key="3">
    <source>
        <dbReference type="Proteomes" id="UP000625711"/>
    </source>
</evidence>
<feature type="non-terminal residue" evidence="2">
    <location>
        <position position="1"/>
    </location>
</feature>